<evidence type="ECO:0000313" key="3">
    <source>
        <dbReference type="Proteomes" id="UP001501586"/>
    </source>
</evidence>
<dbReference type="EMBL" id="BAABAZ010000003">
    <property type="protein sequence ID" value="GAA4282770.1"/>
    <property type="molecule type" value="Genomic_DNA"/>
</dbReference>
<evidence type="ECO:0000313" key="2">
    <source>
        <dbReference type="EMBL" id="GAA4282770.1"/>
    </source>
</evidence>
<evidence type="ECO:0000256" key="1">
    <source>
        <dbReference type="SAM" id="MobiDB-lite"/>
    </source>
</evidence>
<accession>A0ABP8EFX0</accession>
<reference evidence="3" key="1">
    <citation type="journal article" date="2019" name="Int. J. Syst. Evol. Microbiol.">
        <title>The Global Catalogue of Microorganisms (GCM) 10K type strain sequencing project: providing services to taxonomists for standard genome sequencing and annotation.</title>
        <authorList>
            <consortium name="The Broad Institute Genomics Platform"/>
            <consortium name="The Broad Institute Genome Sequencing Center for Infectious Disease"/>
            <person name="Wu L."/>
            <person name="Ma J."/>
        </authorList>
    </citation>
    <scope>NUCLEOTIDE SEQUENCE [LARGE SCALE GENOMIC DNA]</scope>
    <source>
        <strain evidence="3">JCM 17458</strain>
    </source>
</reference>
<keyword evidence="3" id="KW-1185">Reference proteome</keyword>
<name>A0ABP8EFX0_9MICO</name>
<sequence length="49" mass="5156">MIGTGIAERTAEIGAKWAAASEELGCADEGGFEDVDDWFSPDETPPALQ</sequence>
<comment type="caution">
    <text evidence="2">The sequence shown here is derived from an EMBL/GenBank/DDBJ whole genome shotgun (WGS) entry which is preliminary data.</text>
</comment>
<gene>
    <name evidence="2" type="ORF">GCM10022261_03010</name>
</gene>
<dbReference type="Proteomes" id="UP001501586">
    <property type="component" value="Unassembled WGS sequence"/>
</dbReference>
<feature type="region of interest" description="Disordered" evidence="1">
    <location>
        <begin position="28"/>
        <end position="49"/>
    </location>
</feature>
<organism evidence="2 3">
    <name type="scientific">Brevibacterium daeguense</name>
    <dbReference type="NCBI Taxonomy" id="909936"/>
    <lineage>
        <taxon>Bacteria</taxon>
        <taxon>Bacillati</taxon>
        <taxon>Actinomycetota</taxon>
        <taxon>Actinomycetes</taxon>
        <taxon>Micrococcales</taxon>
        <taxon>Brevibacteriaceae</taxon>
        <taxon>Brevibacterium</taxon>
    </lineage>
</organism>
<dbReference type="RefSeq" id="WP_236865332.1">
    <property type="nucleotide sequence ID" value="NZ_BAABAZ010000003.1"/>
</dbReference>
<feature type="compositionally biased region" description="Acidic residues" evidence="1">
    <location>
        <begin position="30"/>
        <end position="40"/>
    </location>
</feature>
<protein>
    <submittedName>
        <fullName evidence="2">Uncharacterized protein</fullName>
    </submittedName>
</protein>
<proteinExistence type="predicted"/>